<evidence type="ECO:0000313" key="3">
    <source>
        <dbReference type="EMBL" id="STY99742.1"/>
    </source>
</evidence>
<dbReference type="EMBL" id="MXAN01000030">
    <property type="protein sequence ID" value="OPH37873.1"/>
    <property type="molecule type" value="Genomic_DNA"/>
</dbReference>
<dbReference type="RefSeq" id="WP_062499006.1">
    <property type="nucleotide sequence ID" value="NZ_MXAN01000030.1"/>
</dbReference>
<reference evidence="4" key="1">
    <citation type="submission" date="2017-03" db="EMBL/GenBank/DDBJ databases">
        <title>Draft genome sequence of Moraxella equi CCUG 4950T type strain.</title>
        <authorList>
            <person name="Salva-Serra F."/>
            <person name="Engstrom-Jakobsson H."/>
            <person name="Thorell K."/>
            <person name="Jaen-Luchoro D."/>
            <person name="Gonzales-Siles L."/>
            <person name="Karlsson R."/>
            <person name="Yazdan S."/>
            <person name="Boulund F."/>
            <person name="Johnning A."/>
            <person name="Engstrand L."/>
            <person name="Kristiansson E."/>
            <person name="Moore E."/>
        </authorList>
    </citation>
    <scope>NUCLEOTIDE SEQUENCE [LARGE SCALE GENOMIC DNA]</scope>
    <source>
        <strain evidence="4">CCUG 4441</strain>
    </source>
</reference>
<dbReference type="GeneID" id="302269741"/>
<feature type="transmembrane region" description="Helical" evidence="1">
    <location>
        <begin position="6"/>
        <end position="27"/>
    </location>
</feature>
<keyword evidence="1" id="KW-0472">Membrane</keyword>
<organism evidence="2 4">
    <name type="scientific">Moraxella lacunata</name>
    <dbReference type="NCBI Taxonomy" id="477"/>
    <lineage>
        <taxon>Bacteria</taxon>
        <taxon>Pseudomonadati</taxon>
        <taxon>Pseudomonadota</taxon>
        <taxon>Gammaproteobacteria</taxon>
        <taxon>Moraxellales</taxon>
        <taxon>Moraxellaceae</taxon>
        <taxon>Moraxella</taxon>
    </lineage>
</organism>
<proteinExistence type="predicted"/>
<keyword evidence="1" id="KW-1133">Transmembrane helix</keyword>
<reference evidence="3 5" key="3">
    <citation type="submission" date="2018-06" db="EMBL/GenBank/DDBJ databases">
        <authorList>
            <consortium name="Pathogen Informatics"/>
            <person name="Doyle S."/>
        </authorList>
    </citation>
    <scope>NUCLEOTIDE SEQUENCE [LARGE SCALE GENOMIC DNA]</scope>
    <source>
        <strain evidence="3 5">NCTC7911</strain>
    </source>
</reference>
<accession>A0A1V4GZ63</accession>
<evidence type="ECO:0000256" key="1">
    <source>
        <dbReference type="SAM" id="Phobius"/>
    </source>
</evidence>
<gene>
    <name evidence="2" type="ORF">B5J94_05000</name>
    <name evidence="3" type="ORF">NCTC7911_01121</name>
</gene>
<sequence>MNLDNIGLVFLGIIYLAMIVGAGLHFSPVFSNYDLHRSAFFKKMTTTLIDPTIDISNHKRFHQTHACLSQIHFYDKDRPYQIHLTDIPNTVTKERKGYFVGYLKTIKEDKTIALDNQHNIITPIFIDELVKLHAKHSSYDDPYDFYTTACTPVRYLRYHDHFYVYPININNPKNHIKEHKNDPQ</sequence>
<dbReference type="EMBL" id="UGQC01000001">
    <property type="protein sequence ID" value="STY99742.1"/>
    <property type="molecule type" value="Genomic_DNA"/>
</dbReference>
<reference evidence="2" key="2">
    <citation type="submission" date="2017-03" db="EMBL/GenBank/DDBJ databases">
        <authorList>
            <person name="Afonso C.L."/>
            <person name="Miller P.J."/>
            <person name="Scott M.A."/>
            <person name="Spackman E."/>
            <person name="Goraichik I."/>
            <person name="Dimitrov K.M."/>
            <person name="Suarez D.L."/>
            <person name="Swayne D.E."/>
        </authorList>
    </citation>
    <scope>NUCLEOTIDE SEQUENCE</scope>
    <source>
        <strain evidence="2">CCUG 4441</strain>
    </source>
</reference>
<keyword evidence="5" id="KW-1185">Reference proteome</keyword>
<dbReference type="AlphaFoldDB" id="A0A1V4GZ63"/>
<protein>
    <submittedName>
        <fullName evidence="2">Uncharacterized protein</fullName>
    </submittedName>
</protein>
<evidence type="ECO:0000313" key="2">
    <source>
        <dbReference type="EMBL" id="OPH37873.1"/>
    </source>
</evidence>
<name>A0A1V4GZ63_MORLA</name>
<dbReference type="Proteomes" id="UP000191025">
    <property type="component" value="Unassembled WGS sequence"/>
</dbReference>
<dbReference type="Proteomes" id="UP000254107">
    <property type="component" value="Unassembled WGS sequence"/>
</dbReference>
<keyword evidence="1" id="KW-0812">Transmembrane</keyword>
<evidence type="ECO:0000313" key="4">
    <source>
        <dbReference type="Proteomes" id="UP000191025"/>
    </source>
</evidence>
<evidence type="ECO:0000313" key="5">
    <source>
        <dbReference type="Proteomes" id="UP000254107"/>
    </source>
</evidence>